<keyword evidence="1 5" id="KW-0479">Metal-binding</keyword>
<feature type="region of interest" description="Disordered" evidence="6">
    <location>
        <begin position="124"/>
        <end position="221"/>
    </location>
</feature>
<dbReference type="SMART" id="SM00356">
    <property type="entry name" value="ZnF_C3H1"/>
    <property type="match status" value="3"/>
</dbReference>
<evidence type="ECO:0000259" key="7">
    <source>
        <dbReference type="PROSITE" id="PS50103"/>
    </source>
</evidence>
<comment type="caution">
    <text evidence="8">The sequence shown here is derived from an EMBL/GenBank/DDBJ whole genome shotgun (WGS) entry which is preliminary data.</text>
</comment>
<dbReference type="InterPro" id="IPR045877">
    <property type="entry name" value="ZFP36-like"/>
</dbReference>
<reference evidence="8" key="1">
    <citation type="submission" date="2023-10" db="EMBL/GenBank/DDBJ databases">
        <authorList>
            <person name="Chen Y."/>
            <person name="Shah S."/>
            <person name="Dougan E. K."/>
            <person name="Thang M."/>
            <person name="Chan C."/>
        </authorList>
    </citation>
    <scope>NUCLEOTIDE SEQUENCE [LARGE SCALE GENOMIC DNA]</scope>
</reference>
<dbReference type="SUPFAM" id="SSF54928">
    <property type="entry name" value="RNA-binding domain, RBD"/>
    <property type="match status" value="1"/>
</dbReference>
<feature type="zinc finger region" description="C3H1-type" evidence="5">
    <location>
        <begin position="55"/>
        <end position="82"/>
    </location>
</feature>
<feature type="compositionally biased region" description="Polar residues" evidence="6">
    <location>
        <begin position="412"/>
        <end position="427"/>
    </location>
</feature>
<dbReference type="Proteomes" id="UP001189429">
    <property type="component" value="Unassembled WGS sequence"/>
</dbReference>
<feature type="domain" description="C3H1-type" evidence="7">
    <location>
        <begin position="55"/>
        <end position="82"/>
    </location>
</feature>
<keyword evidence="9" id="KW-1185">Reference proteome</keyword>
<proteinExistence type="predicted"/>
<feature type="domain" description="C3H1-type" evidence="7">
    <location>
        <begin position="20"/>
        <end position="47"/>
    </location>
</feature>
<gene>
    <name evidence="8" type="ORF">PCOR1329_LOCUS53478</name>
</gene>
<dbReference type="PROSITE" id="PS50103">
    <property type="entry name" value="ZF_C3H1"/>
    <property type="match status" value="3"/>
</dbReference>
<evidence type="ECO:0000256" key="2">
    <source>
        <dbReference type="ARBA" id="ARBA00022737"/>
    </source>
</evidence>
<dbReference type="Pfam" id="PF00642">
    <property type="entry name" value="zf-CCCH"/>
    <property type="match status" value="1"/>
</dbReference>
<evidence type="ECO:0000256" key="4">
    <source>
        <dbReference type="ARBA" id="ARBA00022833"/>
    </source>
</evidence>
<evidence type="ECO:0000256" key="3">
    <source>
        <dbReference type="ARBA" id="ARBA00022771"/>
    </source>
</evidence>
<evidence type="ECO:0000313" key="8">
    <source>
        <dbReference type="EMBL" id="CAK0866235.1"/>
    </source>
</evidence>
<keyword evidence="3 5" id="KW-0863">Zinc-finger</keyword>
<dbReference type="InterPro" id="IPR036855">
    <property type="entry name" value="Znf_CCCH_sf"/>
</dbReference>
<evidence type="ECO:0000256" key="5">
    <source>
        <dbReference type="PROSITE-ProRule" id="PRU00723"/>
    </source>
</evidence>
<feature type="compositionally biased region" description="Pro residues" evidence="6">
    <location>
        <begin position="124"/>
        <end position="136"/>
    </location>
</feature>
<name>A0ABN9V0I0_9DINO</name>
<dbReference type="SUPFAM" id="SSF90229">
    <property type="entry name" value="CCCH zinc finger"/>
    <property type="match status" value="2"/>
</dbReference>
<protein>
    <recommendedName>
        <fullName evidence="7">C3H1-type domain-containing protein</fullName>
    </recommendedName>
</protein>
<feature type="zinc finger region" description="C3H1-type" evidence="5">
    <location>
        <begin position="20"/>
        <end position="47"/>
    </location>
</feature>
<evidence type="ECO:0000256" key="6">
    <source>
        <dbReference type="SAM" id="MobiDB-lite"/>
    </source>
</evidence>
<feature type="domain" description="C3H1-type" evidence="7">
    <location>
        <begin position="90"/>
        <end position="117"/>
    </location>
</feature>
<feature type="zinc finger region" description="C3H1-type" evidence="5">
    <location>
        <begin position="90"/>
        <end position="117"/>
    </location>
</feature>
<organism evidence="8 9">
    <name type="scientific">Prorocentrum cordatum</name>
    <dbReference type="NCBI Taxonomy" id="2364126"/>
    <lineage>
        <taxon>Eukaryota</taxon>
        <taxon>Sar</taxon>
        <taxon>Alveolata</taxon>
        <taxon>Dinophyceae</taxon>
        <taxon>Prorocentrales</taxon>
        <taxon>Prorocentraceae</taxon>
        <taxon>Prorocentrum</taxon>
    </lineage>
</organism>
<dbReference type="Pfam" id="PF04059">
    <property type="entry name" value="RRM_2"/>
    <property type="match status" value="1"/>
</dbReference>
<evidence type="ECO:0000256" key="1">
    <source>
        <dbReference type="ARBA" id="ARBA00022723"/>
    </source>
</evidence>
<dbReference type="InterPro" id="IPR007201">
    <property type="entry name" value="Mei2-like_Rrm_C"/>
</dbReference>
<sequence length="427" mass="46516">MSVPDEFRRQNLREKHVKQLVKTEMCKFFFLNKCVKGPSCPYAHSVSEIREKPDLGKTSMCPDFLATGNCTSLGCRFAHDERDLRTTSGFFKTKMCSFASSGRCKYGAACRFAHRPSEIHAIWPPSPGAVNPPLPLRPSGRDPAPPGPAAHGDGRASPPGRAGKAGDADQGAGRDVSSDQSTRDATSASRGGSVCASTPEGSGDSVQDGMSVRGVRRRRGQAAPARQCTTLVISNVPSFLTQGAVVSLLEDLTECMRGAFDFFYCPWNPNQDRNLGYAIINFFSRSAAAEFERRWANEPLLPGTLGAKKVKLVPAALQGRAANLRHFSGFSLAHHHDPRFRPLVRAAPDQVLRPMALPEEIQQGHASDSGHYPLEQRGLLEHGDLEEQGGVVDPCQELNLQSHAGERLRPSSCRTESQAMPSQERWS</sequence>
<keyword evidence="2" id="KW-0677">Repeat</keyword>
<dbReference type="Gene3D" id="3.30.1370.210">
    <property type="match status" value="1"/>
</dbReference>
<dbReference type="EMBL" id="CAUYUJ010016518">
    <property type="protein sequence ID" value="CAK0866235.1"/>
    <property type="molecule type" value="Genomic_DNA"/>
</dbReference>
<feature type="region of interest" description="Disordered" evidence="6">
    <location>
        <begin position="402"/>
        <end position="427"/>
    </location>
</feature>
<feature type="compositionally biased region" description="Polar residues" evidence="6">
    <location>
        <begin position="178"/>
        <end position="200"/>
    </location>
</feature>
<dbReference type="PANTHER" id="PTHR12547:SF18">
    <property type="entry name" value="PROTEIN TIS11"/>
    <property type="match status" value="1"/>
</dbReference>
<dbReference type="Gene3D" id="4.10.1000.10">
    <property type="entry name" value="Zinc finger, CCCH-type"/>
    <property type="match status" value="1"/>
</dbReference>
<accession>A0ABN9V0I0</accession>
<evidence type="ECO:0000313" key="9">
    <source>
        <dbReference type="Proteomes" id="UP001189429"/>
    </source>
</evidence>
<dbReference type="InterPro" id="IPR000571">
    <property type="entry name" value="Znf_CCCH"/>
</dbReference>
<keyword evidence="4 5" id="KW-0862">Zinc</keyword>
<dbReference type="PANTHER" id="PTHR12547">
    <property type="entry name" value="CCCH ZINC FINGER/TIS11-RELATED"/>
    <property type="match status" value="1"/>
</dbReference>
<dbReference type="InterPro" id="IPR035979">
    <property type="entry name" value="RBD_domain_sf"/>
</dbReference>